<dbReference type="InterPro" id="IPR000644">
    <property type="entry name" value="CBS_dom"/>
</dbReference>
<evidence type="ECO:0000256" key="1">
    <source>
        <dbReference type="ARBA" id="ARBA00004651"/>
    </source>
</evidence>
<feature type="transmembrane region" description="Helical" evidence="11">
    <location>
        <begin position="69"/>
        <end position="88"/>
    </location>
</feature>
<evidence type="ECO:0000256" key="10">
    <source>
        <dbReference type="PROSITE-ProRule" id="PRU01193"/>
    </source>
</evidence>
<dbReference type="RefSeq" id="WP_310799681.1">
    <property type="nucleotide sequence ID" value="NZ_CP123872.1"/>
</dbReference>
<feature type="transmembrane region" description="Helical" evidence="11">
    <location>
        <begin position="14"/>
        <end position="38"/>
    </location>
</feature>
<dbReference type="AlphaFoldDB" id="A0AA52HBN4"/>
<dbReference type="SMART" id="SM01091">
    <property type="entry name" value="CorC_HlyC"/>
    <property type="match status" value="1"/>
</dbReference>
<keyword evidence="5" id="KW-0677">Repeat</keyword>
<name>A0AA52HBN4_9PROT</name>
<dbReference type="SUPFAM" id="SSF56176">
    <property type="entry name" value="FAD-binding/transporter-associated domain-like"/>
    <property type="match status" value="1"/>
</dbReference>
<evidence type="ECO:0000256" key="5">
    <source>
        <dbReference type="ARBA" id="ARBA00022737"/>
    </source>
</evidence>
<evidence type="ECO:0000256" key="3">
    <source>
        <dbReference type="ARBA" id="ARBA00022475"/>
    </source>
</evidence>
<evidence type="ECO:0000313" key="15">
    <source>
        <dbReference type="Proteomes" id="UP001268683"/>
    </source>
</evidence>
<dbReference type="Gene3D" id="3.30.465.10">
    <property type="match status" value="1"/>
</dbReference>
<proteinExistence type="inferred from homology"/>
<evidence type="ECO:0000256" key="8">
    <source>
        <dbReference type="ARBA" id="ARBA00023136"/>
    </source>
</evidence>
<dbReference type="Pfam" id="PF00571">
    <property type="entry name" value="CBS"/>
    <property type="match status" value="2"/>
</dbReference>
<evidence type="ECO:0000313" key="14">
    <source>
        <dbReference type="EMBL" id="WND03818.1"/>
    </source>
</evidence>
<feature type="transmembrane region" description="Helical" evidence="11">
    <location>
        <begin position="138"/>
        <end position="158"/>
    </location>
</feature>
<evidence type="ECO:0000256" key="2">
    <source>
        <dbReference type="ARBA" id="ARBA00006446"/>
    </source>
</evidence>
<comment type="subcellular location">
    <subcellularLocation>
        <location evidence="1">Cell membrane</location>
        <topology evidence="1">Multi-pass membrane protein</topology>
    </subcellularLocation>
</comment>
<dbReference type="KEGG" id="tmk:QGN29_05445"/>
<keyword evidence="7 9" id="KW-0129">CBS domain</keyword>
<dbReference type="PROSITE" id="PS51371">
    <property type="entry name" value="CBS"/>
    <property type="match status" value="2"/>
</dbReference>
<dbReference type="GO" id="GO:0050660">
    <property type="term" value="F:flavin adenine dinucleotide binding"/>
    <property type="evidence" value="ECO:0007669"/>
    <property type="project" value="InterPro"/>
</dbReference>
<evidence type="ECO:0000256" key="7">
    <source>
        <dbReference type="ARBA" id="ARBA00023122"/>
    </source>
</evidence>
<evidence type="ECO:0000256" key="9">
    <source>
        <dbReference type="PROSITE-ProRule" id="PRU00703"/>
    </source>
</evidence>
<dbReference type="Gene3D" id="3.10.580.10">
    <property type="entry name" value="CBS-domain"/>
    <property type="match status" value="1"/>
</dbReference>
<keyword evidence="6 10" id="KW-1133">Transmembrane helix</keyword>
<dbReference type="Proteomes" id="UP001268683">
    <property type="component" value="Chromosome"/>
</dbReference>
<feature type="domain" description="CNNM transmembrane" evidence="13">
    <location>
        <begin position="10"/>
        <end position="197"/>
    </location>
</feature>
<comment type="similarity">
    <text evidence="2">Belongs to the UPF0053 family. Hemolysin C subfamily.</text>
</comment>
<sequence length="428" mass="47968">MESAPLLESLETEVWIIIGSIFLLLLLSGLFSGSETALTATSKARIRQMEKDGEQRATRVKNLLNDREGFIGAILLGNNLVNILATSLTTSLFLNLFGVNGVAIATIVMTILVLIFAEVLPKSYAISNAEPMALRVSGLIRAMVVIFSPLIKLIQMIVRLTLKIFGVNDVNVTLSSQEELRGAIDLHSEEGDLQKSDRHMLGSILDFDEISVEDVMIHRRLMQILDIDAPLDDLIKKIVLSTYTRLPLYRGSPDNIVGILHAKDVLRALRRAGTQMHRFNVERIMTKPWFVPETTTLREQLNAFLEKKSHFALVVDEYGDLQGLITLEDILEEIVGDIADEHDFVVSGVQEIEEGWLLTEGNVPIRDLNRLKDWTLPDTEATSIAGLVIYEAESIPIVGQKFTFHGFTFEVTGRRRNQITQIKMKKIH</sequence>
<reference evidence="14" key="1">
    <citation type="submission" date="2023-04" db="EMBL/GenBank/DDBJ databases">
        <title>Complete genome sequence of Temperatibacter marinus.</title>
        <authorList>
            <person name="Rong J.-C."/>
            <person name="Yi M.-L."/>
            <person name="Zhao Q."/>
        </authorList>
    </citation>
    <scope>NUCLEOTIDE SEQUENCE</scope>
    <source>
        <strain evidence="14">NBRC 110045</strain>
    </source>
</reference>
<gene>
    <name evidence="14" type="ORF">QGN29_05445</name>
</gene>
<dbReference type="CDD" id="cd04590">
    <property type="entry name" value="CBS_pair_CorC_HlyC_assoc"/>
    <property type="match status" value="1"/>
</dbReference>
<feature type="domain" description="CBS" evidence="12">
    <location>
        <begin position="284"/>
        <end position="344"/>
    </location>
</feature>
<dbReference type="PROSITE" id="PS51846">
    <property type="entry name" value="CNNM"/>
    <property type="match status" value="1"/>
</dbReference>
<protein>
    <submittedName>
        <fullName evidence="14">HlyC/CorC family transporter</fullName>
    </submittedName>
</protein>
<evidence type="ECO:0000259" key="12">
    <source>
        <dbReference type="PROSITE" id="PS51371"/>
    </source>
</evidence>
<dbReference type="GO" id="GO:0005886">
    <property type="term" value="C:plasma membrane"/>
    <property type="evidence" value="ECO:0007669"/>
    <property type="project" value="UniProtKB-SubCell"/>
</dbReference>
<keyword evidence="8 10" id="KW-0472">Membrane</keyword>
<dbReference type="InterPro" id="IPR044751">
    <property type="entry name" value="Ion_transp-like_CBS"/>
</dbReference>
<feature type="domain" description="CBS" evidence="12">
    <location>
        <begin position="216"/>
        <end position="276"/>
    </location>
</feature>
<dbReference type="SUPFAM" id="SSF54631">
    <property type="entry name" value="CBS-domain pair"/>
    <property type="match status" value="1"/>
</dbReference>
<dbReference type="PANTHER" id="PTHR22777">
    <property type="entry name" value="HEMOLYSIN-RELATED"/>
    <property type="match status" value="1"/>
</dbReference>
<evidence type="ECO:0000256" key="6">
    <source>
        <dbReference type="ARBA" id="ARBA00022989"/>
    </source>
</evidence>
<feature type="transmembrane region" description="Helical" evidence="11">
    <location>
        <begin position="94"/>
        <end position="117"/>
    </location>
</feature>
<organism evidence="14 15">
    <name type="scientific">Temperatibacter marinus</name>
    <dbReference type="NCBI Taxonomy" id="1456591"/>
    <lineage>
        <taxon>Bacteria</taxon>
        <taxon>Pseudomonadati</taxon>
        <taxon>Pseudomonadota</taxon>
        <taxon>Alphaproteobacteria</taxon>
        <taxon>Kordiimonadales</taxon>
        <taxon>Temperatibacteraceae</taxon>
        <taxon>Temperatibacter</taxon>
    </lineage>
</organism>
<dbReference type="SMART" id="SM00116">
    <property type="entry name" value="CBS"/>
    <property type="match status" value="2"/>
</dbReference>
<keyword evidence="3" id="KW-1003">Cell membrane</keyword>
<dbReference type="EMBL" id="CP123872">
    <property type="protein sequence ID" value="WND03818.1"/>
    <property type="molecule type" value="Genomic_DNA"/>
</dbReference>
<dbReference type="Pfam" id="PF01595">
    <property type="entry name" value="CNNM"/>
    <property type="match status" value="1"/>
</dbReference>
<dbReference type="InterPro" id="IPR002550">
    <property type="entry name" value="CNNM"/>
</dbReference>
<evidence type="ECO:0000256" key="4">
    <source>
        <dbReference type="ARBA" id="ARBA00022692"/>
    </source>
</evidence>
<evidence type="ECO:0000259" key="13">
    <source>
        <dbReference type="PROSITE" id="PS51846"/>
    </source>
</evidence>
<keyword evidence="15" id="KW-1185">Reference proteome</keyword>
<dbReference type="FunFam" id="3.10.580.10:FF:000002">
    <property type="entry name" value="Magnesium/cobalt efflux protein CorC"/>
    <property type="match status" value="1"/>
</dbReference>
<accession>A0AA52HBN4</accession>
<dbReference type="InterPro" id="IPR016169">
    <property type="entry name" value="FAD-bd_PCMH_sub2"/>
</dbReference>
<evidence type="ECO:0000256" key="11">
    <source>
        <dbReference type="SAM" id="Phobius"/>
    </source>
</evidence>
<dbReference type="InterPro" id="IPR036318">
    <property type="entry name" value="FAD-bd_PCMH-like_sf"/>
</dbReference>
<dbReference type="InterPro" id="IPR046342">
    <property type="entry name" value="CBS_dom_sf"/>
</dbReference>
<dbReference type="PANTHER" id="PTHR22777:SF32">
    <property type="entry name" value="UPF0053 INNER MEMBRANE PROTEIN YFJD"/>
    <property type="match status" value="1"/>
</dbReference>
<dbReference type="InterPro" id="IPR005170">
    <property type="entry name" value="Transptr-assoc_dom"/>
</dbReference>
<keyword evidence="4 10" id="KW-0812">Transmembrane</keyword>
<dbReference type="Pfam" id="PF03471">
    <property type="entry name" value="CorC_HlyC"/>
    <property type="match status" value="1"/>
</dbReference>